<feature type="chain" id="PRO_5036308722" evidence="1">
    <location>
        <begin position="22"/>
        <end position="81"/>
    </location>
</feature>
<dbReference type="EMBL" id="CAJFDI010000006">
    <property type="protein sequence ID" value="CAD5233292.1"/>
    <property type="molecule type" value="Genomic_DNA"/>
</dbReference>
<reference evidence="5" key="1">
    <citation type="submission" date="2016-11" db="UniProtKB">
        <authorList>
            <consortium name="WormBaseParasite"/>
        </authorList>
    </citation>
    <scope>IDENTIFICATION</scope>
</reference>
<organism evidence="3 5">
    <name type="scientific">Bursaphelenchus xylophilus</name>
    <name type="common">Pinewood nematode worm</name>
    <name type="synonym">Aphelenchoides xylophilus</name>
    <dbReference type="NCBI Taxonomy" id="6326"/>
    <lineage>
        <taxon>Eukaryota</taxon>
        <taxon>Metazoa</taxon>
        <taxon>Ecdysozoa</taxon>
        <taxon>Nematoda</taxon>
        <taxon>Chromadorea</taxon>
        <taxon>Rhabditida</taxon>
        <taxon>Tylenchina</taxon>
        <taxon>Tylenchomorpha</taxon>
        <taxon>Aphelenchoidea</taxon>
        <taxon>Aphelenchoididae</taxon>
        <taxon>Bursaphelenchus</taxon>
    </lineage>
</organism>
<dbReference type="EMBL" id="CAJFCV020000006">
    <property type="protein sequence ID" value="CAG9128125.1"/>
    <property type="molecule type" value="Genomic_DNA"/>
</dbReference>
<keyword evidence="1" id="KW-0732">Signal</keyword>
<dbReference type="Proteomes" id="UP000582659">
    <property type="component" value="Unassembled WGS sequence"/>
</dbReference>
<gene>
    <name evidence="2" type="ORF">BXYJ_LOCUS13383</name>
</gene>
<dbReference type="OrthoDB" id="10481087at2759"/>
<evidence type="ECO:0000256" key="1">
    <source>
        <dbReference type="SAM" id="SignalP"/>
    </source>
</evidence>
<evidence type="ECO:0000313" key="3">
    <source>
        <dbReference type="Proteomes" id="UP000095284"/>
    </source>
</evidence>
<evidence type="ECO:0000313" key="4">
    <source>
        <dbReference type="Proteomes" id="UP000659654"/>
    </source>
</evidence>
<dbReference type="Proteomes" id="UP000095284">
    <property type="component" value="Unplaced"/>
</dbReference>
<accession>A0A1I7S6D0</accession>
<dbReference type="Proteomes" id="UP000659654">
    <property type="component" value="Unassembled WGS sequence"/>
</dbReference>
<dbReference type="AlphaFoldDB" id="A0A1I7S6D0"/>
<sequence length="81" mass="9237">MGTKWLLTVLLVILMAFFIDSYPMYGKGLGRLVVKRSISSQALMNRWAGALRPASFMDVRDEDILENILEEFKNESQGPQE</sequence>
<keyword evidence="4" id="KW-1185">Reference proteome</keyword>
<evidence type="ECO:0000313" key="5">
    <source>
        <dbReference type="WBParaSite" id="BXY_0856700.1"/>
    </source>
</evidence>
<proteinExistence type="predicted"/>
<name>A0A1I7S6D0_BURXY</name>
<feature type="signal peptide" evidence="1">
    <location>
        <begin position="1"/>
        <end position="21"/>
    </location>
</feature>
<reference evidence="2" key="2">
    <citation type="submission" date="2020-09" db="EMBL/GenBank/DDBJ databases">
        <authorList>
            <person name="Kikuchi T."/>
        </authorList>
    </citation>
    <scope>NUCLEOTIDE SEQUENCE</scope>
    <source>
        <strain evidence="2">Ka4C1</strain>
    </source>
</reference>
<evidence type="ECO:0000313" key="2">
    <source>
        <dbReference type="EMBL" id="CAD5233292.1"/>
    </source>
</evidence>
<dbReference type="WBParaSite" id="BXY_0856700.1">
    <property type="protein sequence ID" value="BXY_0856700.1"/>
    <property type="gene ID" value="BXY_0856700"/>
</dbReference>
<protein>
    <submittedName>
        <fullName evidence="2">(pine wood nematode) hypothetical protein</fullName>
    </submittedName>
</protein>